<evidence type="ECO:0000313" key="2">
    <source>
        <dbReference type="EMBL" id="AKH40380.1"/>
    </source>
</evidence>
<name>A0A0F7KIW9_9VIRU</name>
<proteinExistence type="predicted"/>
<protein>
    <submittedName>
        <fullName evidence="2">Uncharacterized protein</fullName>
    </submittedName>
</protein>
<feature type="region of interest" description="Disordered" evidence="1">
    <location>
        <begin position="1"/>
        <end position="20"/>
    </location>
</feature>
<reference evidence="2" key="1">
    <citation type="journal article" date="2015" name="PLoS Biol.">
        <title>The Discovery, Distribution, and Evolution of Viruses Associated with Drosophila melanogaster.</title>
        <authorList>
            <person name="Webster C.L."/>
            <person name="Waldron F.M."/>
            <person name="Robertson S."/>
            <person name="Crowson D."/>
            <person name="Ferrari G."/>
            <person name="Quintana J.F."/>
            <person name="Brouqui J.M."/>
            <person name="Bayne E.H."/>
            <person name="Longdon B."/>
            <person name="Buck A.H."/>
            <person name="Lazzaro B.P."/>
            <person name="Akorli J."/>
            <person name="Haddrill P.R."/>
            <person name="Obbard D.J."/>
        </authorList>
    </citation>
    <scope>NUCLEOTIDE SEQUENCE</scope>
</reference>
<sequence length="347" mass="40546">MDHDKFDADENQYQYDDNYRNNGYSSASDVEIEYSLKRSNICTQFATMRQETMIDNTTDRIVDRFQIKKFDKMPKTNKRPRRISLTASSTKASRMATNSIDIDVESEKKPFYNNITTNNDAEDGDDVANQIRNKKVKHHNAVSLPIVQTGNAMTTVVPAQKITVRRYTNARKSRVYSNKTTKMHGLYEQYVSESMSNSNLYHALLLMFPETVIETACQNINNHYNLGIMEWSELVLIQLCTIRKEVDIDGLQWPQLRLFVENNQWSVELTQNIKKFIGSGFTLMNMLDINHKFKVDVHKMNNSNVFIHQPYINYQCLLSYRITPEIIRRPYCNSLPMKFKKNIPQVF</sequence>
<organism evidence="2">
    <name type="scientific">Kallithea virus</name>
    <dbReference type="NCBI Taxonomy" id="1654582"/>
    <lineage>
        <taxon>Viruses</taxon>
        <taxon>Viruses incertae sedis</taxon>
        <taxon>Naldaviricetes</taxon>
        <taxon>Lefavirales</taxon>
        <taxon>Nudiviridae</taxon>
        <taxon>Alphanudivirus</taxon>
        <taxon>Alphanudivirus dromelanogasteris</taxon>
    </lineage>
</organism>
<evidence type="ECO:0000256" key="1">
    <source>
        <dbReference type="SAM" id="MobiDB-lite"/>
    </source>
</evidence>
<dbReference type="EMBL" id="KP714104">
    <property type="protein sequence ID" value="AKH40380.1"/>
    <property type="molecule type" value="Genomic_DNA"/>
</dbReference>
<feature type="compositionally biased region" description="Low complexity" evidence="1">
    <location>
        <begin position="11"/>
        <end position="20"/>
    </location>
</feature>
<accession>A0A0F7KIW9</accession>